<reference evidence="18 19" key="1">
    <citation type="submission" date="2017-01" db="EMBL/GenBank/DDBJ databases">
        <authorList>
            <person name="Varghese N."/>
            <person name="Submissions S."/>
        </authorList>
    </citation>
    <scope>NUCLEOTIDE SEQUENCE [LARGE SCALE GENOMIC DNA]</scope>
    <source>
        <strain evidence="18 19">RUG2-6</strain>
    </source>
</reference>
<keyword evidence="9 18" id="KW-0418">Kinase</keyword>
<dbReference type="Pfam" id="PF00512">
    <property type="entry name" value="HisKA"/>
    <property type="match status" value="1"/>
</dbReference>
<keyword evidence="12" id="KW-0902">Two-component regulatory system</keyword>
<evidence type="ECO:0000256" key="2">
    <source>
        <dbReference type="ARBA" id="ARBA00004651"/>
    </source>
</evidence>
<dbReference type="GO" id="GO:0005524">
    <property type="term" value="F:ATP binding"/>
    <property type="evidence" value="ECO:0007669"/>
    <property type="project" value="UniProtKB-KW"/>
</dbReference>
<evidence type="ECO:0000256" key="6">
    <source>
        <dbReference type="ARBA" id="ARBA00022679"/>
    </source>
</evidence>
<dbReference type="InterPro" id="IPR036890">
    <property type="entry name" value="HATPase_C_sf"/>
</dbReference>
<evidence type="ECO:0000256" key="13">
    <source>
        <dbReference type="ARBA" id="ARBA00023136"/>
    </source>
</evidence>
<evidence type="ECO:0000256" key="8">
    <source>
        <dbReference type="ARBA" id="ARBA00022741"/>
    </source>
</evidence>
<dbReference type="EC" id="2.7.13.3" evidence="3"/>
<dbReference type="InterPro" id="IPR003661">
    <property type="entry name" value="HisK_dim/P_dom"/>
</dbReference>
<dbReference type="SMART" id="SM00387">
    <property type="entry name" value="HATPase_c"/>
    <property type="match status" value="1"/>
</dbReference>
<feature type="coiled-coil region" evidence="14">
    <location>
        <begin position="355"/>
        <end position="389"/>
    </location>
</feature>
<dbReference type="FunFam" id="3.30.565.10:FF:000006">
    <property type="entry name" value="Sensor histidine kinase WalK"/>
    <property type="match status" value="1"/>
</dbReference>
<dbReference type="GO" id="GO:0030295">
    <property type="term" value="F:protein kinase activator activity"/>
    <property type="evidence" value="ECO:0007669"/>
    <property type="project" value="TreeGrafter"/>
</dbReference>
<dbReference type="Gene3D" id="3.30.565.10">
    <property type="entry name" value="Histidine kinase-like ATPase, C-terminal domain"/>
    <property type="match status" value="1"/>
</dbReference>
<keyword evidence="4" id="KW-1003">Cell membrane</keyword>
<dbReference type="PRINTS" id="PR00344">
    <property type="entry name" value="BCTRLSENSOR"/>
</dbReference>
<dbReference type="EMBL" id="FTMX01000010">
    <property type="protein sequence ID" value="SIS04520.1"/>
    <property type="molecule type" value="Genomic_DNA"/>
</dbReference>
<dbReference type="GO" id="GO:0007234">
    <property type="term" value="P:osmosensory signaling via phosphorelay pathway"/>
    <property type="evidence" value="ECO:0007669"/>
    <property type="project" value="TreeGrafter"/>
</dbReference>
<dbReference type="AlphaFoldDB" id="A0A9X8WN15"/>
<dbReference type="InterPro" id="IPR050351">
    <property type="entry name" value="BphY/WalK/GraS-like"/>
</dbReference>
<keyword evidence="14" id="KW-0175">Coiled coil</keyword>
<dbReference type="SUPFAM" id="SSF55781">
    <property type="entry name" value="GAF domain-like"/>
    <property type="match status" value="1"/>
</dbReference>
<dbReference type="Pfam" id="PF02518">
    <property type="entry name" value="HATPase_c"/>
    <property type="match status" value="1"/>
</dbReference>
<evidence type="ECO:0000256" key="1">
    <source>
        <dbReference type="ARBA" id="ARBA00000085"/>
    </source>
</evidence>
<evidence type="ECO:0000256" key="14">
    <source>
        <dbReference type="SAM" id="Coils"/>
    </source>
</evidence>
<dbReference type="SUPFAM" id="SSF47384">
    <property type="entry name" value="Homodimeric domain of signal transducing histidine kinase"/>
    <property type="match status" value="1"/>
</dbReference>
<proteinExistence type="predicted"/>
<dbReference type="SMART" id="SM00388">
    <property type="entry name" value="HisKA"/>
    <property type="match status" value="1"/>
</dbReference>
<keyword evidence="5" id="KW-0597">Phosphoprotein</keyword>
<evidence type="ECO:0000259" key="16">
    <source>
        <dbReference type="PROSITE" id="PS50109"/>
    </source>
</evidence>
<organism evidence="18 19">
    <name type="scientific">Peribacillus simplex</name>
    <dbReference type="NCBI Taxonomy" id="1478"/>
    <lineage>
        <taxon>Bacteria</taxon>
        <taxon>Bacillati</taxon>
        <taxon>Bacillota</taxon>
        <taxon>Bacilli</taxon>
        <taxon>Bacillales</taxon>
        <taxon>Bacillaceae</taxon>
        <taxon>Peribacillus</taxon>
    </lineage>
</organism>
<evidence type="ECO:0000256" key="15">
    <source>
        <dbReference type="SAM" id="Phobius"/>
    </source>
</evidence>
<dbReference type="InterPro" id="IPR003594">
    <property type="entry name" value="HATPase_dom"/>
</dbReference>
<dbReference type="Gene3D" id="3.30.450.20">
    <property type="entry name" value="PAS domain"/>
    <property type="match status" value="2"/>
</dbReference>
<evidence type="ECO:0000313" key="19">
    <source>
        <dbReference type="Proteomes" id="UP000185829"/>
    </source>
</evidence>
<keyword evidence="8" id="KW-0547">Nucleotide-binding</keyword>
<feature type="domain" description="Histidine kinase" evidence="16">
    <location>
        <begin position="643"/>
        <end position="860"/>
    </location>
</feature>
<feature type="domain" description="PAS" evidence="17">
    <location>
        <begin position="514"/>
        <end position="550"/>
    </location>
</feature>
<dbReference type="CDD" id="cd00075">
    <property type="entry name" value="HATPase"/>
    <property type="match status" value="1"/>
</dbReference>
<evidence type="ECO:0000256" key="5">
    <source>
        <dbReference type="ARBA" id="ARBA00022553"/>
    </source>
</evidence>
<comment type="catalytic activity">
    <reaction evidence="1">
        <text>ATP + protein L-histidine = ADP + protein N-phospho-L-histidine.</text>
        <dbReference type="EC" id="2.7.13.3"/>
    </reaction>
</comment>
<dbReference type="PROSITE" id="PS50109">
    <property type="entry name" value="HIS_KIN"/>
    <property type="match status" value="1"/>
</dbReference>
<evidence type="ECO:0000256" key="11">
    <source>
        <dbReference type="ARBA" id="ARBA00022989"/>
    </source>
</evidence>
<dbReference type="SUPFAM" id="SSF55874">
    <property type="entry name" value="ATPase domain of HSP90 chaperone/DNA topoisomerase II/histidine kinase"/>
    <property type="match status" value="1"/>
</dbReference>
<dbReference type="CDD" id="cd00082">
    <property type="entry name" value="HisKA"/>
    <property type="match status" value="1"/>
</dbReference>
<evidence type="ECO:0000256" key="7">
    <source>
        <dbReference type="ARBA" id="ARBA00022692"/>
    </source>
</evidence>
<evidence type="ECO:0000259" key="17">
    <source>
        <dbReference type="PROSITE" id="PS50112"/>
    </source>
</evidence>
<dbReference type="SUPFAM" id="SSF103190">
    <property type="entry name" value="Sensory domain-like"/>
    <property type="match status" value="1"/>
</dbReference>
<keyword evidence="6" id="KW-0808">Transferase</keyword>
<dbReference type="PROSITE" id="PS50112">
    <property type="entry name" value="PAS"/>
    <property type="match status" value="1"/>
</dbReference>
<dbReference type="InterPro" id="IPR000014">
    <property type="entry name" value="PAS"/>
</dbReference>
<dbReference type="InterPro" id="IPR033479">
    <property type="entry name" value="dCache_1"/>
</dbReference>
<dbReference type="InterPro" id="IPR004358">
    <property type="entry name" value="Sig_transdc_His_kin-like_C"/>
</dbReference>
<dbReference type="RefSeq" id="WP_076372052.1">
    <property type="nucleotide sequence ID" value="NZ_FTMX01000010.1"/>
</dbReference>
<evidence type="ECO:0000313" key="18">
    <source>
        <dbReference type="EMBL" id="SIS04520.1"/>
    </source>
</evidence>
<comment type="subcellular location">
    <subcellularLocation>
        <location evidence="2">Cell membrane</location>
        <topology evidence="2">Multi-pass membrane protein</topology>
    </subcellularLocation>
</comment>
<keyword evidence="11 15" id="KW-1133">Transmembrane helix</keyword>
<evidence type="ECO:0000256" key="9">
    <source>
        <dbReference type="ARBA" id="ARBA00022777"/>
    </source>
</evidence>
<evidence type="ECO:0000256" key="3">
    <source>
        <dbReference type="ARBA" id="ARBA00012438"/>
    </source>
</evidence>
<evidence type="ECO:0000256" key="4">
    <source>
        <dbReference type="ARBA" id="ARBA00022475"/>
    </source>
</evidence>
<dbReference type="GO" id="GO:0005886">
    <property type="term" value="C:plasma membrane"/>
    <property type="evidence" value="ECO:0007669"/>
    <property type="project" value="UniProtKB-SubCell"/>
</dbReference>
<sequence>MSKKSLNGQLILSFTIVLSLAILLFGIVQFLQVASLINENKNQQKQATQYLTANVFNFVDKHKKVVETIAFYITKQGEISDAETEKLLLAVKSQNPGFLNMYIADSDGTARVFYPLYNDKGEANVGVNFLDRDYYKELMKKKETVISPVFKGRGGTKNPLVAIASPIFNKEGELSGYVLGAINLNEFSNELLKKSYGQQTSPVVLDQNNTIVVHKNEKLRINMTQLTNKDIGILASSKNDGYFYSNLTKMKEYITYAQIQELKWKVWISRPAEEVTNEYLATLFKMGTLLFIAIIVIAIISYFLANNFGNQLKQLVKYVQQTVLENHTTDSKMYEQIIKGPQEIAVVAEKFQILANTVQQKRKQLLDLNEDLEKRIIERTKSLQKSNNELLAINKFIGSITKTENVSRFIQSFLKEIEPIIPFPLHFLFKNQSVSTERILHDININEYLATQTKGETWHIEPIYLDQAQSGFLIVDLMEKESISEGDQRFLKMLANSFSIMIHNKVLFDQYRIKHAELNAVLESMSEGIVLVNNENKVIYFNSFITRLLGKETAGLHPFAEEHLLRLIESLGDYNEQEFSDFLDESSDNMKFRLRLPNRIEKTYFIWKFNVQHENERFGKGYVIRDITTEEEIDFLKSNLISIASHEFKTPITTIKGSIETLLRADASWEEEFKRELLVGVHEDINRIQELVNDWLDISKIESGSMTLVKESVSLQRIIKQVINQIPEGSADIQFIKPAVGEVPIVFVDKSRIRQVLVNLMTNAIRYNDQAHKQIVISYLIEKNQVHLSVKDNGIGIQERFYEKIFDRFYRVESTATRRTGGTGLGLSISKGIIEAHAGKIFVESQLGKGSTFTITLPIK</sequence>
<dbReference type="Proteomes" id="UP000185829">
    <property type="component" value="Unassembled WGS sequence"/>
</dbReference>
<evidence type="ECO:0000256" key="12">
    <source>
        <dbReference type="ARBA" id="ARBA00023012"/>
    </source>
</evidence>
<protein>
    <recommendedName>
        <fullName evidence="3">histidine kinase</fullName>
        <ecNumber evidence="3">2.7.13.3</ecNumber>
    </recommendedName>
</protein>
<dbReference type="InterPro" id="IPR029151">
    <property type="entry name" value="Sensor-like_sf"/>
</dbReference>
<dbReference type="Pfam" id="PF13188">
    <property type="entry name" value="PAS_8"/>
    <property type="match status" value="1"/>
</dbReference>
<dbReference type="InterPro" id="IPR036097">
    <property type="entry name" value="HisK_dim/P_sf"/>
</dbReference>
<keyword evidence="7 15" id="KW-0812">Transmembrane</keyword>
<keyword evidence="10" id="KW-0067">ATP-binding</keyword>
<gene>
    <name evidence="18" type="ORF">SAMN05878482_110102</name>
</gene>
<name>A0A9X8WN15_9BACI</name>
<dbReference type="CDD" id="cd12914">
    <property type="entry name" value="PDC1_DGC_like"/>
    <property type="match status" value="1"/>
</dbReference>
<comment type="caution">
    <text evidence="18">The sequence shown here is derived from an EMBL/GenBank/DDBJ whole genome shotgun (WGS) entry which is preliminary data.</text>
</comment>
<keyword evidence="13 15" id="KW-0472">Membrane</keyword>
<dbReference type="Gene3D" id="1.10.287.130">
    <property type="match status" value="1"/>
</dbReference>
<dbReference type="Pfam" id="PF02743">
    <property type="entry name" value="dCache_1"/>
    <property type="match status" value="1"/>
</dbReference>
<dbReference type="InterPro" id="IPR005467">
    <property type="entry name" value="His_kinase_dom"/>
</dbReference>
<dbReference type="PANTHER" id="PTHR42878">
    <property type="entry name" value="TWO-COMPONENT HISTIDINE KINASE"/>
    <property type="match status" value="1"/>
</dbReference>
<dbReference type="InterPro" id="IPR035965">
    <property type="entry name" value="PAS-like_dom_sf"/>
</dbReference>
<dbReference type="PANTHER" id="PTHR42878:SF7">
    <property type="entry name" value="SENSOR HISTIDINE KINASE GLRK"/>
    <property type="match status" value="1"/>
</dbReference>
<dbReference type="GO" id="GO:0000156">
    <property type="term" value="F:phosphorelay response regulator activity"/>
    <property type="evidence" value="ECO:0007669"/>
    <property type="project" value="TreeGrafter"/>
</dbReference>
<feature type="transmembrane region" description="Helical" evidence="15">
    <location>
        <begin position="279"/>
        <end position="305"/>
    </location>
</feature>
<evidence type="ECO:0000256" key="10">
    <source>
        <dbReference type="ARBA" id="ARBA00022840"/>
    </source>
</evidence>
<dbReference type="GO" id="GO:0000155">
    <property type="term" value="F:phosphorelay sensor kinase activity"/>
    <property type="evidence" value="ECO:0007669"/>
    <property type="project" value="InterPro"/>
</dbReference>
<dbReference type="SUPFAM" id="SSF55785">
    <property type="entry name" value="PYP-like sensor domain (PAS domain)"/>
    <property type="match status" value="1"/>
</dbReference>
<accession>A0A9X8WN15</accession>